<accession>A0AAF1A2N3</accession>
<protein>
    <submittedName>
        <fullName evidence="1">Uncharacterized protein</fullName>
    </submittedName>
</protein>
<proteinExistence type="predicted"/>
<gene>
    <name evidence="1" type="ORF">MTR67_051334</name>
</gene>
<keyword evidence="2" id="KW-1185">Reference proteome</keyword>
<dbReference type="AlphaFoldDB" id="A0AAF1A2N3"/>
<dbReference type="EMBL" id="CP133623">
    <property type="protein sequence ID" value="WMV57949.1"/>
    <property type="molecule type" value="Genomic_DNA"/>
</dbReference>
<reference evidence="1" key="1">
    <citation type="submission" date="2023-08" db="EMBL/GenBank/DDBJ databases">
        <title>A de novo genome assembly of Solanum verrucosum Schlechtendal, a Mexican diploid species geographically isolated from the other diploid A-genome species in potato relatives.</title>
        <authorList>
            <person name="Hosaka K."/>
        </authorList>
    </citation>
    <scope>NUCLEOTIDE SEQUENCE</scope>
    <source>
        <tissue evidence="1">Young leaves</tissue>
    </source>
</reference>
<dbReference type="Proteomes" id="UP001234989">
    <property type="component" value="Chromosome 12"/>
</dbReference>
<evidence type="ECO:0000313" key="1">
    <source>
        <dbReference type="EMBL" id="WMV57949.1"/>
    </source>
</evidence>
<evidence type="ECO:0000313" key="2">
    <source>
        <dbReference type="Proteomes" id="UP001234989"/>
    </source>
</evidence>
<name>A0AAF1A2N3_SOLVR</name>
<sequence>MIKKYLHNASEANKNVDETFREKLKLCRQTEEAEEEMDRPLKSSDVWKEQFTKSTELTKEARQNPYQILKKKFRFSEESRRRLTFGMPSISASFLISSLSFSSLSSPSAKRAYSLYLSIQFPDCSFEFRCRTAAGPERRGTANLLPRGQDEPLLDTEGPRGYLTNVGGKCVDVDLGEEGEAINLGGEDKDVKLGGEGEVVDLSGEGEVVNLGGEGVDVNIGEEGEDINLGG</sequence>
<organism evidence="1 2">
    <name type="scientific">Solanum verrucosum</name>
    <dbReference type="NCBI Taxonomy" id="315347"/>
    <lineage>
        <taxon>Eukaryota</taxon>
        <taxon>Viridiplantae</taxon>
        <taxon>Streptophyta</taxon>
        <taxon>Embryophyta</taxon>
        <taxon>Tracheophyta</taxon>
        <taxon>Spermatophyta</taxon>
        <taxon>Magnoliopsida</taxon>
        <taxon>eudicotyledons</taxon>
        <taxon>Gunneridae</taxon>
        <taxon>Pentapetalae</taxon>
        <taxon>asterids</taxon>
        <taxon>lamiids</taxon>
        <taxon>Solanales</taxon>
        <taxon>Solanaceae</taxon>
        <taxon>Solanoideae</taxon>
        <taxon>Solaneae</taxon>
        <taxon>Solanum</taxon>
    </lineage>
</organism>